<dbReference type="Gene3D" id="3.90.550.10">
    <property type="entry name" value="Spore Coat Polysaccharide Biosynthesis Protein SpsA, Chain A"/>
    <property type="match status" value="1"/>
</dbReference>
<dbReference type="CDD" id="cd04179">
    <property type="entry name" value="DPM_DPG-synthase_like"/>
    <property type="match status" value="1"/>
</dbReference>
<dbReference type="Pfam" id="PF00535">
    <property type="entry name" value="Glycos_transf_2"/>
    <property type="match status" value="1"/>
</dbReference>
<evidence type="ECO:0000259" key="2">
    <source>
        <dbReference type="Pfam" id="PF00535"/>
    </source>
</evidence>
<reference evidence="3" key="1">
    <citation type="submission" date="2018-01" db="EMBL/GenBank/DDBJ databases">
        <authorList>
            <person name="Regsiter A."/>
            <person name="William W."/>
        </authorList>
    </citation>
    <scope>NUCLEOTIDE SEQUENCE</scope>
    <source>
        <strain evidence="3">TRIP AH-1</strain>
    </source>
</reference>
<keyword evidence="1" id="KW-1133">Transmembrane helix</keyword>
<sequence length="344" mass="38104">MEPIQSDICVIIAAYNAAGTISRVVKGALKYVPMVIVADDGSIDETARFAAEAGARVISIPKNRGKGNALKILFKEAIERGFHAAISIDADCQHDTEDIPLFISAHRARPDDLISGSRTLTAANMPRARYNAMQVARFYISLAANQFIDDTQCGFRLYPLKLIKSLKLVTEGYITEAEILIKAGDMGVNISTITIRAIYNTYKSHFRALGDGIAIGIYLAYFLIIKWLIEGVRSNHPNTYAPNGFHDLIGKNIISCAVSHAFAVLTIVPLSLFFLIEYLFLPAIIKNNFASVRSLNVSFAVITLATLMAPVLMIMSLTDKIIKEIGFELRLVDRFIEVFYPHRR</sequence>
<accession>A0A445MSL7</accession>
<dbReference type="EMBL" id="OJIN01000036">
    <property type="protein sequence ID" value="SPD72371.1"/>
    <property type="molecule type" value="Genomic_DNA"/>
</dbReference>
<protein>
    <submittedName>
        <fullName evidence="3">Glycosyltransferase</fullName>
    </submittedName>
</protein>
<dbReference type="AlphaFoldDB" id="A0A445MSL7"/>
<evidence type="ECO:0000256" key="1">
    <source>
        <dbReference type="SAM" id="Phobius"/>
    </source>
</evidence>
<name>A0A445MSL7_9BACT</name>
<dbReference type="InterPro" id="IPR029044">
    <property type="entry name" value="Nucleotide-diphossugar_trans"/>
</dbReference>
<dbReference type="InterPro" id="IPR050256">
    <property type="entry name" value="Glycosyltransferase_2"/>
</dbReference>
<keyword evidence="1" id="KW-0472">Membrane</keyword>
<keyword evidence="1" id="KW-0812">Transmembrane</keyword>
<organism evidence="3">
    <name type="scientific">uncultured Desulfobacterium sp</name>
    <dbReference type="NCBI Taxonomy" id="201089"/>
    <lineage>
        <taxon>Bacteria</taxon>
        <taxon>Pseudomonadati</taxon>
        <taxon>Thermodesulfobacteriota</taxon>
        <taxon>Desulfobacteria</taxon>
        <taxon>Desulfobacterales</taxon>
        <taxon>Desulfobacteriaceae</taxon>
        <taxon>Desulfobacterium</taxon>
        <taxon>environmental samples</taxon>
    </lineage>
</organism>
<gene>
    <name evidence="3" type="ORF">PITCH_A1300001</name>
</gene>
<proteinExistence type="predicted"/>
<dbReference type="GO" id="GO:0016740">
    <property type="term" value="F:transferase activity"/>
    <property type="evidence" value="ECO:0007669"/>
    <property type="project" value="UniProtKB-KW"/>
</dbReference>
<dbReference type="SUPFAM" id="SSF53448">
    <property type="entry name" value="Nucleotide-diphospho-sugar transferases"/>
    <property type="match status" value="1"/>
</dbReference>
<dbReference type="InterPro" id="IPR001173">
    <property type="entry name" value="Glyco_trans_2-like"/>
</dbReference>
<feature type="transmembrane region" description="Helical" evidence="1">
    <location>
        <begin position="297"/>
        <end position="317"/>
    </location>
</feature>
<evidence type="ECO:0000313" key="3">
    <source>
        <dbReference type="EMBL" id="SPD72371.1"/>
    </source>
</evidence>
<dbReference type="PANTHER" id="PTHR48090:SF7">
    <property type="entry name" value="RFBJ PROTEIN"/>
    <property type="match status" value="1"/>
</dbReference>
<feature type="transmembrane region" description="Helical" evidence="1">
    <location>
        <begin position="261"/>
        <end position="285"/>
    </location>
</feature>
<feature type="domain" description="Glycosyltransferase 2-like" evidence="2">
    <location>
        <begin position="9"/>
        <end position="147"/>
    </location>
</feature>
<keyword evidence="3" id="KW-0808">Transferase</keyword>
<dbReference type="PANTHER" id="PTHR48090">
    <property type="entry name" value="UNDECAPRENYL-PHOSPHATE 4-DEOXY-4-FORMAMIDO-L-ARABINOSE TRANSFERASE-RELATED"/>
    <property type="match status" value="1"/>
</dbReference>
<feature type="transmembrane region" description="Helical" evidence="1">
    <location>
        <begin position="208"/>
        <end position="229"/>
    </location>
</feature>